<dbReference type="SUPFAM" id="SSF53474">
    <property type="entry name" value="alpha/beta-Hydrolases"/>
    <property type="match status" value="1"/>
</dbReference>
<dbReference type="Proteomes" id="UP000629371">
    <property type="component" value="Unassembled WGS sequence"/>
</dbReference>
<dbReference type="PANTHER" id="PTHR43194">
    <property type="entry name" value="HYDROLASE ALPHA/BETA FOLD FAMILY"/>
    <property type="match status" value="1"/>
</dbReference>
<dbReference type="RefSeq" id="WP_201810871.1">
    <property type="nucleotide sequence ID" value="NZ_JAERRI010000027.1"/>
</dbReference>
<dbReference type="EMBL" id="JAERRI010000027">
    <property type="protein sequence ID" value="MBL1094340.1"/>
    <property type="molecule type" value="Genomic_DNA"/>
</dbReference>
<dbReference type="InterPro" id="IPR029058">
    <property type="entry name" value="AB_hydrolase_fold"/>
</dbReference>
<dbReference type="PRINTS" id="PR00111">
    <property type="entry name" value="ABHYDROLASE"/>
</dbReference>
<proteinExistence type="predicted"/>
<dbReference type="InterPro" id="IPR000639">
    <property type="entry name" value="Epox_hydrolase-like"/>
</dbReference>
<organism evidence="2 3">
    <name type="scientific">Streptomyces siderophoricus</name>
    <dbReference type="NCBI Taxonomy" id="2802281"/>
    <lineage>
        <taxon>Bacteria</taxon>
        <taxon>Bacillati</taxon>
        <taxon>Actinomycetota</taxon>
        <taxon>Actinomycetes</taxon>
        <taxon>Kitasatosporales</taxon>
        <taxon>Streptomycetaceae</taxon>
        <taxon>Streptomyces</taxon>
    </lineage>
</organism>
<comment type="caution">
    <text evidence="2">The sequence shown here is derived from an EMBL/GenBank/DDBJ whole genome shotgun (WGS) entry which is preliminary data.</text>
</comment>
<name>A0ABS1N2P7_9ACTN</name>
<evidence type="ECO:0000313" key="3">
    <source>
        <dbReference type="Proteomes" id="UP000629371"/>
    </source>
</evidence>
<sequence length="282" mass="30713">MTDTREMHSFPFEDGHGHLAYRDTGRGLPLVLLHAGFFDHRMWDDQVAALAAHYRVITPDARGHGDSSNADRPFRPTDDVAALLRHLGVGPAVLIGVSMGASTAVDTALEHPELVRALVISGAGTSEPEWRDPWVAEVRAAEAEALAAGDIEGWIDAFLRFAAGPHRTLDDVRPEVVARLREMARRTISKHTADEKDWLVPVSDTWARAASITVPVLSINGALDSTDHLGMAERLVRTVADGRITTIEDTGHFPSMERPDAFAAELLPFLRTLTPDGSSPSR</sequence>
<dbReference type="InterPro" id="IPR050228">
    <property type="entry name" value="Carboxylesterase_BioH"/>
</dbReference>
<reference evidence="2 3" key="1">
    <citation type="submission" date="2021-01" db="EMBL/GenBank/DDBJ databases">
        <title>WGS of actinomycetes isolated from Thailand.</title>
        <authorList>
            <person name="Thawai C."/>
        </authorList>
    </citation>
    <scope>NUCLEOTIDE SEQUENCE [LARGE SCALE GENOMIC DNA]</scope>
    <source>
        <strain evidence="2 3">CH9-7</strain>
    </source>
</reference>
<dbReference type="PANTHER" id="PTHR43194:SF2">
    <property type="entry name" value="PEROXISOMAL MEMBRANE PROTEIN LPX1"/>
    <property type="match status" value="1"/>
</dbReference>
<evidence type="ECO:0000313" key="2">
    <source>
        <dbReference type="EMBL" id="MBL1094340.1"/>
    </source>
</evidence>
<dbReference type="Pfam" id="PF00561">
    <property type="entry name" value="Abhydrolase_1"/>
    <property type="match status" value="1"/>
</dbReference>
<dbReference type="PRINTS" id="PR00412">
    <property type="entry name" value="EPOXHYDRLASE"/>
</dbReference>
<keyword evidence="3" id="KW-1185">Reference proteome</keyword>
<protein>
    <submittedName>
        <fullName evidence="2">Alpha/beta hydrolase</fullName>
    </submittedName>
</protein>
<keyword evidence="2" id="KW-0378">Hydrolase</keyword>
<feature type="domain" description="AB hydrolase-1" evidence="1">
    <location>
        <begin position="29"/>
        <end position="259"/>
    </location>
</feature>
<dbReference type="InterPro" id="IPR000073">
    <property type="entry name" value="AB_hydrolase_1"/>
</dbReference>
<evidence type="ECO:0000259" key="1">
    <source>
        <dbReference type="Pfam" id="PF00561"/>
    </source>
</evidence>
<gene>
    <name evidence="2" type="ORF">JK360_34350</name>
</gene>
<accession>A0ABS1N2P7</accession>
<dbReference type="Gene3D" id="3.40.50.1820">
    <property type="entry name" value="alpha/beta hydrolase"/>
    <property type="match status" value="1"/>
</dbReference>
<dbReference type="GO" id="GO:0016787">
    <property type="term" value="F:hydrolase activity"/>
    <property type="evidence" value="ECO:0007669"/>
    <property type="project" value="UniProtKB-KW"/>
</dbReference>